<sequence>MAEQSRQPGMSRRSLVLLLAFVLPALAFLLMLGNWQVNRLQWKESLIATIENRMNEAPAPVDDIISEWRASGDVAYMPVRFEGVFDHAAEQHYLATHEGQSGWYLYTPVELADGRVLIVNRGFVPYDFKDPSNRPWTAPDGMVELIGVARNPLAQKPGSLVPDNEPQNSTWYWKDHSAMAANMDLDEAALIPFFVDVSGGSGAVTPGPVPGVTRVSLPNNHLQYAVTWFGLAAALAVVAGYFIWRSRRTP</sequence>
<keyword evidence="5 6" id="KW-0472">Membrane</keyword>
<dbReference type="InterPro" id="IPR045214">
    <property type="entry name" value="Surf1/Surf4"/>
</dbReference>
<evidence type="ECO:0000256" key="3">
    <source>
        <dbReference type="ARBA" id="ARBA00022692"/>
    </source>
</evidence>
<comment type="caution">
    <text evidence="6">Lacks conserved residue(s) required for the propagation of feature annotation.</text>
</comment>
<evidence type="ECO:0000256" key="2">
    <source>
        <dbReference type="ARBA" id="ARBA00007165"/>
    </source>
</evidence>
<evidence type="ECO:0000256" key="4">
    <source>
        <dbReference type="ARBA" id="ARBA00022989"/>
    </source>
</evidence>
<feature type="transmembrane region" description="Helical" evidence="6">
    <location>
        <begin position="222"/>
        <end position="244"/>
    </location>
</feature>
<dbReference type="GO" id="GO:0005886">
    <property type="term" value="C:plasma membrane"/>
    <property type="evidence" value="ECO:0007669"/>
    <property type="project" value="UniProtKB-SubCell"/>
</dbReference>
<dbReference type="PANTHER" id="PTHR23427:SF2">
    <property type="entry name" value="SURFEIT LOCUS PROTEIN 1"/>
    <property type="match status" value="1"/>
</dbReference>
<dbReference type="PROSITE" id="PS50895">
    <property type="entry name" value="SURF1"/>
    <property type="match status" value="1"/>
</dbReference>
<dbReference type="CDD" id="cd06662">
    <property type="entry name" value="SURF1"/>
    <property type="match status" value="1"/>
</dbReference>
<evidence type="ECO:0000256" key="1">
    <source>
        <dbReference type="ARBA" id="ARBA00004370"/>
    </source>
</evidence>
<dbReference type="RefSeq" id="WP_267990894.1">
    <property type="nucleotide sequence ID" value="NZ_JAPJZI010000001.1"/>
</dbReference>
<keyword evidence="6" id="KW-1003">Cell membrane</keyword>
<protein>
    <recommendedName>
        <fullName evidence="6">SURF1-like protein</fullName>
    </recommendedName>
</protein>
<keyword evidence="8" id="KW-1185">Reference proteome</keyword>
<dbReference type="PANTHER" id="PTHR23427">
    <property type="entry name" value="SURFEIT LOCUS PROTEIN"/>
    <property type="match status" value="1"/>
</dbReference>
<gene>
    <name evidence="7" type="ORF">OQ273_12820</name>
</gene>
<dbReference type="Proteomes" id="UP001151234">
    <property type="component" value="Unassembled WGS sequence"/>
</dbReference>
<accession>A0A9X3ZI57</accession>
<comment type="subcellular location">
    <subcellularLocation>
        <location evidence="6">Cell membrane</location>
        <topology evidence="6">Multi-pass membrane protein</topology>
    </subcellularLocation>
    <subcellularLocation>
        <location evidence="1">Membrane</location>
    </subcellularLocation>
</comment>
<evidence type="ECO:0000313" key="7">
    <source>
        <dbReference type="EMBL" id="MDA5399458.1"/>
    </source>
</evidence>
<name>A0A9X3ZI57_9HYPH</name>
<evidence type="ECO:0000313" key="8">
    <source>
        <dbReference type="Proteomes" id="UP001151234"/>
    </source>
</evidence>
<dbReference type="Pfam" id="PF02104">
    <property type="entry name" value="SURF1"/>
    <property type="match status" value="1"/>
</dbReference>
<reference evidence="7" key="1">
    <citation type="submission" date="2022-11" db="EMBL/GenBank/DDBJ databases">
        <title>Draft genome sequence of Hoeflea poritis E7-10 and Hoeflea prorocentri PM5-8, separated from scleractinian coral Porites lutea and marine dinoflagellate.</title>
        <authorList>
            <person name="Zhang G."/>
            <person name="Wei Q."/>
            <person name="Cai L."/>
        </authorList>
    </citation>
    <scope>NUCLEOTIDE SEQUENCE</scope>
    <source>
        <strain evidence="7">PM5-8</strain>
    </source>
</reference>
<evidence type="ECO:0000256" key="6">
    <source>
        <dbReference type="RuleBase" id="RU363076"/>
    </source>
</evidence>
<dbReference type="EMBL" id="JAPJZI010000001">
    <property type="protein sequence ID" value="MDA5399458.1"/>
    <property type="molecule type" value="Genomic_DNA"/>
</dbReference>
<keyword evidence="4 6" id="KW-1133">Transmembrane helix</keyword>
<comment type="similarity">
    <text evidence="2 6">Belongs to the SURF1 family.</text>
</comment>
<organism evidence="7 8">
    <name type="scientific">Hoeflea prorocentri</name>
    <dbReference type="NCBI Taxonomy" id="1922333"/>
    <lineage>
        <taxon>Bacteria</taxon>
        <taxon>Pseudomonadati</taxon>
        <taxon>Pseudomonadota</taxon>
        <taxon>Alphaproteobacteria</taxon>
        <taxon>Hyphomicrobiales</taxon>
        <taxon>Rhizobiaceae</taxon>
        <taxon>Hoeflea</taxon>
    </lineage>
</organism>
<comment type="caution">
    <text evidence="7">The sequence shown here is derived from an EMBL/GenBank/DDBJ whole genome shotgun (WGS) entry which is preliminary data.</text>
</comment>
<evidence type="ECO:0000256" key="5">
    <source>
        <dbReference type="ARBA" id="ARBA00023136"/>
    </source>
</evidence>
<proteinExistence type="inferred from homology"/>
<dbReference type="AlphaFoldDB" id="A0A9X3ZI57"/>
<keyword evidence="3 6" id="KW-0812">Transmembrane</keyword>
<dbReference type="InterPro" id="IPR002994">
    <property type="entry name" value="Surf1/Shy1"/>
</dbReference>